<dbReference type="OrthoDB" id="5471116at2"/>
<keyword evidence="1" id="KW-0472">Membrane</keyword>
<dbReference type="Proteomes" id="UP000193978">
    <property type="component" value="Chromosome"/>
</dbReference>
<dbReference type="KEGG" id="mbry:B1812_11820"/>
<protein>
    <recommendedName>
        <fullName evidence="4">PH domain-containing protein</fullName>
    </recommendedName>
</protein>
<keyword evidence="1" id="KW-1133">Transmembrane helix</keyword>
<dbReference type="STRING" id="655015.B1812_11820"/>
<evidence type="ECO:0000313" key="3">
    <source>
        <dbReference type="Proteomes" id="UP000193978"/>
    </source>
</evidence>
<evidence type="ECO:0000256" key="1">
    <source>
        <dbReference type="SAM" id="Phobius"/>
    </source>
</evidence>
<organism evidence="2 3">
    <name type="scientific">Methylocystis bryophila</name>
    <dbReference type="NCBI Taxonomy" id="655015"/>
    <lineage>
        <taxon>Bacteria</taxon>
        <taxon>Pseudomonadati</taxon>
        <taxon>Pseudomonadota</taxon>
        <taxon>Alphaproteobacteria</taxon>
        <taxon>Hyphomicrobiales</taxon>
        <taxon>Methylocystaceae</taxon>
        <taxon>Methylocystis</taxon>
    </lineage>
</organism>
<feature type="transmembrane region" description="Helical" evidence="1">
    <location>
        <begin position="37"/>
        <end position="56"/>
    </location>
</feature>
<keyword evidence="3" id="KW-1185">Reference proteome</keyword>
<sequence>MRNLYRHRQIGWTIIIVLGVATLFAGAADLAAPRSPALLVAAIMLLTGLIFSSLTIEVTPNELVWFFGPGLLKRRVARSEIAKAEPARNKWWWGWGVRLTPRGWLYNVDGLEAVEIAKKDGASFRLGTDEPQALARALGFATREGLAREE</sequence>
<gene>
    <name evidence="2" type="ORF">B1812_11820</name>
</gene>
<dbReference type="AlphaFoldDB" id="A0A1W6MVQ1"/>
<evidence type="ECO:0008006" key="4">
    <source>
        <dbReference type="Google" id="ProtNLM"/>
    </source>
</evidence>
<dbReference type="RefSeq" id="WP_085771763.1">
    <property type="nucleotide sequence ID" value="NZ_AP027149.1"/>
</dbReference>
<keyword evidence="1" id="KW-0812">Transmembrane</keyword>
<accession>A0A1W6MVQ1</accession>
<reference evidence="2 3" key="1">
    <citation type="submission" date="2017-02" db="EMBL/GenBank/DDBJ databases">
        <authorList>
            <person name="Peterson S.W."/>
        </authorList>
    </citation>
    <scope>NUCLEOTIDE SEQUENCE [LARGE SCALE GENOMIC DNA]</scope>
    <source>
        <strain evidence="2 3">S285</strain>
    </source>
</reference>
<feature type="transmembrane region" description="Helical" evidence="1">
    <location>
        <begin position="12"/>
        <end position="31"/>
    </location>
</feature>
<dbReference type="EMBL" id="CP019948">
    <property type="protein sequence ID" value="ARN81647.1"/>
    <property type="molecule type" value="Genomic_DNA"/>
</dbReference>
<proteinExistence type="predicted"/>
<name>A0A1W6MVQ1_9HYPH</name>
<evidence type="ECO:0000313" key="2">
    <source>
        <dbReference type="EMBL" id="ARN81647.1"/>
    </source>
</evidence>